<keyword evidence="6" id="KW-1185">Reference proteome</keyword>
<feature type="transmembrane region" description="Helical" evidence="3">
    <location>
        <begin position="130"/>
        <end position="150"/>
    </location>
</feature>
<evidence type="ECO:0000313" key="5">
    <source>
        <dbReference type="EMBL" id="AJD49479.1"/>
    </source>
</evidence>
<dbReference type="AlphaFoldDB" id="A0A0B4XME4"/>
<gene>
    <name evidence="5" type="ORF">S7S_15335</name>
</gene>
<dbReference type="InterPro" id="IPR029787">
    <property type="entry name" value="Nucleotide_cyclase"/>
</dbReference>
<dbReference type="STRING" id="391936.S7S_15335"/>
<name>A0A0B4XME4_9GAMM</name>
<dbReference type="KEGG" id="apac:S7S_15335"/>
<dbReference type="Pfam" id="PF00990">
    <property type="entry name" value="GGDEF"/>
    <property type="match status" value="1"/>
</dbReference>
<feature type="transmembrane region" description="Helical" evidence="3">
    <location>
        <begin position="79"/>
        <end position="99"/>
    </location>
</feature>
<dbReference type="GO" id="GO:0043709">
    <property type="term" value="P:cell adhesion involved in single-species biofilm formation"/>
    <property type="evidence" value="ECO:0007669"/>
    <property type="project" value="TreeGrafter"/>
</dbReference>
<dbReference type="EMBL" id="CP004387">
    <property type="protein sequence ID" value="AJD49479.1"/>
    <property type="molecule type" value="Genomic_DNA"/>
</dbReference>
<dbReference type="PROSITE" id="PS50887">
    <property type="entry name" value="GGDEF"/>
    <property type="match status" value="1"/>
</dbReference>
<sequence>MQQHPPPDTPVAQLDRLTALLHRPIWLLRFPAALEQPFWRRQQPAQVLAARIGVLVGIPLYLITTLIEWRTDPALLRLTLPTRALAIGLLLLVGVAASCAMTRRHLAWIVPLAILLLNSLQLYICRFSAPAYQAMTLLWMLLPLTFMSTVSRVPFRCALWVGLCTAGGFLLCSARFSSLSGIQLYHTGFFFLSFILILLLSHFFNERLQRQRFLQASLLNLHRRGLHRPDPGQPEVLQPDRELGVVSRAALDQRLRKHFAYHHPPRIAVVICTLDHFDTLVATYSEHEALFCLATVARTAQRMVAGSGDFVARRGDRSLALVLEGGNGFDALHLAERLRRQVEAMGIPHFGSPSQVITLSGGVAASEHLREPSADTLLQAADQALSRALAAGGNRSEAWRSA</sequence>
<dbReference type="PANTHER" id="PTHR45138">
    <property type="entry name" value="REGULATORY COMPONENTS OF SENSORY TRANSDUCTION SYSTEM"/>
    <property type="match status" value="1"/>
</dbReference>
<dbReference type="GO" id="GO:0052621">
    <property type="term" value="F:diguanylate cyclase activity"/>
    <property type="evidence" value="ECO:0007669"/>
    <property type="project" value="UniProtKB-EC"/>
</dbReference>
<feature type="transmembrane region" description="Helical" evidence="3">
    <location>
        <begin position="48"/>
        <end position="67"/>
    </location>
</feature>
<dbReference type="InterPro" id="IPR043128">
    <property type="entry name" value="Rev_trsase/Diguanyl_cyclase"/>
</dbReference>
<dbReference type="GO" id="GO:0005886">
    <property type="term" value="C:plasma membrane"/>
    <property type="evidence" value="ECO:0007669"/>
    <property type="project" value="TreeGrafter"/>
</dbReference>
<proteinExistence type="predicted"/>
<reference evidence="5 6" key="1">
    <citation type="journal article" date="2012" name="J. Bacteriol.">
        <title>Genome sequence of an alkane-degrading bacterium, Alcanivorax pacificus type strain W11-5, isolated from deep sea sediment.</title>
        <authorList>
            <person name="Lai Q."/>
            <person name="Shao Z."/>
        </authorList>
    </citation>
    <scope>NUCLEOTIDE SEQUENCE [LARGE SCALE GENOMIC DNA]</scope>
    <source>
        <strain evidence="5 6">W11-5</strain>
    </source>
</reference>
<comment type="catalytic activity">
    <reaction evidence="2">
        <text>2 GTP = 3',3'-c-di-GMP + 2 diphosphate</text>
        <dbReference type="Rhea" id="RHEA:24898"/>
        <dbReference type="ChEBI" id="CHEBI:33019"/>
        <dbReference type="ChEBI" id="CHEBI:37565"/>
        <dbReference type="ChEBI" id="CHEBI:58805"/>
        <dbReference type="EC" id="2.7.7.65"/>
    </reaction>
</comment>
<dbReference type="Gene3D" id="3.30.70.270">
    <property type="match status" value="1"/>
</dbReference>
<dbReference type="InterPro" id="IPR000160">
    <property type="entry name" value="GGDEF_dom"/>
</dbReference>
<feature type="transmembrane region" description="Helical" evidence="3">
    <location>
        <begin position="106"/>
        <end position="124"/>
    </location>
</feature>
<dbReference type="Proteomes" id="UP000006764">
    <property type="component" value="Chromosome"/>
</dbReference>
<dbReference type="SMART" id="SM00267">
    <property type="entry name" value="GGDEF"/>
    <property type="match status" value="1"/>
</dbReference>
<dbReference type="HOGENOM" id="CLU_684488_0_0_6"/>
<dbReference type="PANTHER" id="PTHR45138:SF9">
    <property type="entry name" value="DIGUANYLATE CYCLASE DGCM-RELATED"/>
    <property type="match status" value="1"/>
</dbReference>
<evidence type="ECO:0000256" key="3">
    <source>
        <dbReference type="SAM" id="Phobius"/>
    </source>
</evidence>
<evidence type="ECO:0000313" key="6">
    <source>
        <dbReference type="Proteomes" id="UP000006764"/>
    </source>
</evidence>
<organism evidence="5 6">
    <name type="scientific">Isoalcanivorax pacificus W11-5</name>
    <dbReference type="NCBI Taxonomy" id="391936"/>
    <lineage>
        <taxon>Bacteria</taxon>
        <taxon>Pseudomonadati</taxon>
        <taxon>Pseudomonadota</taxon>
        <taxon>Gammaproteobacteria</taxon>
        <taxon>Oceanospirillales</taxon>
        <taxon>Alcanivoracaceae</taxon>
        <taxon>Isoalcanivorax</taxon>
    </lineage>
</organism>
<evidence type="ECO:0000256" key="1">
    <source>
        <dbReference type="ARBA" id="ARBA00012528"/>
    </source>
</evidence>
<keyword evidence="3" id="KW-0812">Transmembrane</keyword>
<dbReference type="InterPro" id="IPR050469">
    <property type="entry name" value="Diguanylate_Cyclase"/>
</dbReference>
<dbReference type="GO" id="GO:1902201">
    <property type="term" value="P:negative regulation of bacterial-type flagellum-dependent cell motility"/>
    <property type="evidence" value="ECO:0007669"/>
    <property type="project" value="TreeGrafter"/>
</dbReference>
<feature type="transmembrane region" description="Helical" evidence="3">
    <location>
        <begin position="182"/>
        <end position="204"/>
    </location>
</feature>
<keyword evidence="3" id="KW-1133">Transmembrane helix</keyword>
<dbReference type="EC" id="2.7.7.65" evidence="1"/>
<evidence type="ECO:0000256" key="2">
    <source>
        <dbReference type="ARBA" id="ARBA00034247"/>
    </source>
</evidence>
<dbReference type="NCBIfam" id="TIGR00254">
    <property type="entry name" value="GGDEF"/>
    <property type="match status" value="1"/>
</dbReference>
<feature type="domain" description="GGDEF" evidence="4">
    <location>
        <begin position="265"/>
        <end position="401"/>
    </location>
</feature>
<accession>A0A0B4XME4</accession>
<feature type="transmembrane region" description="Helical" evidence="3">
    <location>
        <begin position="157"/>
        <end position="176"/>
    </location>
</feature>
<protein>
    <recommendedName>
        <fullName evidence="1">diguanylate cyclase</fullName>
        <ecNumber evidence="1">2.7.7.65</ecNumber>
    </recommendedName>
</protein>
<evidence type="ECO:0000259" key="4">
    <source>
        <dbReference type="PROSITE" id="PS50887"/>
    </source>
</evidence>
<dbReference type="SUPFAM" id="SSF55073">
    <property type="entry name" value="Nucleotide cyclase"/>
    <property type="match status" value="1"/>
</dbReference>
<keyword evidence="3" id="KW-0472">Membrane</keyword>